<name>G0S5C5_CHATD</name>
<dbReference type="AlphaFoldDB" id="G0S5C5"/>
<evidence type="ECO:0000256" key="8">
    <source>
        <dbReference type="ARBA" id="ARBA00038932"/>
    </source>
</evidence>
<organism evidence="15">
    <name type="scientific">Chaetomium thermophilum (strain DSM 1495 / CBS 144.50 / IMI 039719)</name>
    <name type="common">Thermochaetoides thermophila</name>
    <dbReference type="NCBI Taxonomy" id="759272"/>
    <lineage>
        <taxon>Eukaryota</taxon>
        <taxon>Fungi</taxon>
        <taxon>Dikarya</taxon>
        <taxon>Ascomycota</taxon>
        <taxon>Pezizomycotina</taxon>
        <taxon>Sordariomycetes</taxon>
        <taxon>Sordariomycetidae</taxon>
        <taxon>Sordariales</taxon>
        <taxon>Chaetomiaceae</taxon>
        <taxon>Thermochaetoides</taxon>
    </lineage>
</organism>
<dbReference type="EC" id="5.3.3.12" evidence="8"/>
<evidence type="ECO:0000256" key="2">
    <source>
        <dbReference type="ARBA" id="ARBA00005851"/>
    </source>
</evidence>
<feature type="region of interest" description="Disordered" evidence="13">
    <location>
        <begin position="191"/>
        <end position="216"/>
    </location>
</feature>
<dbReference type="InterPro" id="IPR001398">
    <property type="entry name" value="Macrophage_inhib_fac"/>
</dbReference>
<evidence type="ECO:0000256" key="12">
    <source>
        <dbReference type="ARBA" id="ARBA00042730"/>
    </source>
</evidence>
<dbReference type="STRING" id="759272.G0S5C5"/>
<dbReference type="RefSeq" id="XP_006692894.1">
    <property type="nucleotide sequence ID" value="XM_006692831.1"/>
</dbReference>
<dbReference type="EC" id="5.3.2.1" evidence="9"/>
<dbReference type="KEGG" id="cthr:CTHT_0024320"/>
<feature type="compositionally biased region" description="Basic and acidic residues" evidence="13">
    <location>
        <begin position="17"/>
        <end position="35"/>
    </location>
</feature>
<comment type="catalytic activity">
    <reaction evidence="6">
        <text>3-phenylpyruvate = enol-phenylpyruvate</text>
        <dbReference type="Rhea" id="RHEA:17097"/>
        <dbReference type="ChEBI" id="CHEBI:16815"/>
        <dbReference type="ChEBI" id="CHEBI:18005"/>
        <dbReference type="EC" id="5.3.2.1"/>
    </reaction>
</comment>
<proteinExistence type="inferred from homology"/>
<evidence type="ECO:0000313" key="14">
    <source>
        <dbReference type="EMBL" id="EGS20598.1"/>
    </source>
</evidence>
<keyword evidence="4" id="KW-0964">Secreted</keyword>
<protein>
    <recommendedName>
        <fullName evidence="12">L-dopachrome isomerase</fullName>
        <ecNumber evidence="9">5.3.2.1</ecNumber>
        <ecNumber evidence="8">5.3.3.12</ecNumber>
    </recommendedName>
    <alternativeName>
        <fullName evidence="10">L-dopachrome tautomerase</fullName>
    </alternativeName>
    <alternativeName>
        <fullName evidence="11">Phenylpyruvate tautomerase</fullName>
    </alternativeName>
</protein>
<comment type="similarity">
    <text evidence="2">Belongs to the MIF family.</text>
</comment>
<dbReference type="GeneID" id="18256470"/>
<dbReference type="Proteomes" id="UP000008066">
    <property type="component" value="Unassembled WGS sequence"/>
</dbReference>
<evidence type="ECO:0000256" key="13">
    <source>
        <dbReference type="SAM" id="MobiDB-lite"/>
    </source>
</evidence>
<dbReference type="PANTHER" id="PTHR11954:SF6">
    <property type="entry name" value="MACROPHAGE MIGRATION INHIBITORY FACTOR"/>
    <property type="match status" value="1"/>
</dbReference>
<reference evidence="14 15" key="1">
    <citation type="journal article" date="2011" name="Cell">
        <title>Insight into structure and assembly of the nuclear pore complex by utilizing the genome of a eukaryotic thermophile.</title>
        <authorList>
            <person name="Amlacher S."/>
            <person name="Sarges P."/>
            <person name="Flemming D."/>
            <person name="van Noort V."/>
            <person name="Kunze R."/>
            <person name="Devos D.P."/>
            <person name="Arumugam M."/>
            <person name="Bork P."/>
            <person name="Hurt E."/>
        </authorList>
    </citation>
    <scope>NUCLEOTIDE SEQUENCE [LARGE SCALE GENOMIC DNA]</scope>
    <source>
        <strain evidence="15">DSM 1495 / CBS 144.50 / IMI 039719</strain>
    </source>
</reference>
<evidence type="ECO:0000256" key="9">
    <source>
        <dbReference type="ARBA" id="ARBA00039086"/>
    </source>
</evidence>
<evidence type="ECO:0000256" key="7">
    <source>
        <dbReference type="ARBA" id="ARBA00036823"/>
    </source>
</evidence>
<keyword evidence="3" id="KW-0202">Cytokine</keyword>
<gene>
    <name evidence="14" type="ORF">CTHT_0024320</name>
</gene>
<evidence type="ECO:0000313" key="15">
    <source>
        <dbReference type="Proteomes" id="UP000008066"/>
    </source>
</evidence>
<dbReference type="eggNOG" id="ENOG502S2ZV">
    <property type="taxonomic scope" value="Eukaryota"/>
</dbReference>
<dbReference type="SUPFAM" id="SSF55331">
    <property type="entry name" value="Tautomerase/MIF"/>
    <property type="match status" value="1"/>
</dbReference>
<dbReference type="GO" id="GO:0005576">
    <property type="term" value="C:extracellular region"/>
    <property type="evidence" value="ECO:0007669"/>
    <property type="project" value="UniProtKB-SubCell"/>
</dbReference>
<dbReference type="GO" id="GO:0004167">
    <property type="term" value="F:dopachrome isomerase activity"/>
    <property type="evidence" value="ECO:0007669"/>
    <property type="project" value="UniProtKB-EC"/>
</dbReference>
<evidence type="ECO:0000256" key="5">
    <source>
        <dbReference type="ARBA" id="ARBA00023235"/>
    </source>
</evidence>
<sequence>MKAIRAIRSRRLPGDVARARESSPKRRESQDKGEEQATDASGVLTGVFTSPSLSRREDEVEKEKQVQRLHALAKDRVHGDALVLAEVKTNVIISDEFTFITELSYHLSTRYRRPVSSIAVTVHHGVCMFFAGSFDPAYILTISAPREVLYCSNNLVEHRRNATQVMRHMEESLGVGCARGLVRLRTGVDEKAAGTSSEESDTRGHYSSIKCRRGPR</sequence>
<evidence type="ECO:0000256" key="3">
    <source>
        <dbReference type="ARBA" id="ARBA00022514"/>
    </source>
</evidence>
<dbReference type="PANTHER" id="PTHR11954">
    <property type="entry name" value="D-DOPACHROME DECARBOXYLASE"/>
    <property type="match status" value="1"/>
</dbReference>
<feature type="compositionally biased region" description="Basic residues" evidence="13">
    <location>
        <begin position="1"/>
        <end position="11"/>
    </location>
</feature>
<accession>G0S5C5</accession>
<keyword evidence="5" id="KW-0413">Isomerase</keyword>
<evidence type="ECO:0000256" key="11">
    <source>
        <dbReference type="ARBA" id="ARBA00041912"/>
    </source>
</evidence>
<dbReference type="EMBL" id="GL988041">
    <property type="protein sequence ID" value="EGS20598.1"/>
    <property type="molecule type" value="Genomic_DNA"/>
</dbReference>
<evidence type="ECO:0000256" key="1">
    <source>
        <dbReference type="ARBA" id="ARBA00004613"/>
    </source>
</evidence>
<evidence type="ECO:0000256" key="4">
    <source>
        <dbReference type="ARBA" id="ARBA00022525"/>
    </source>
</evidence>
<dbReference type="Gene3D" id="3.30.429.10">
    <property type="entry name" value="Macrophage Migration Inhibitory Factor"/>
    <property type="match status" value="1"/>
</dbReference>
<dbReference type="GO" id="GO:0050178">
    <property type="term" value="F:phenylpyruvate tautomerase activity"/>
    <property type="evidence" value="ECO:0007669"/>
    <property type="project" value="UniProtKB-EC"/>
</dbReference>
<evidence type="ECO:0000256" key="10">
    <source>
        <dbReference type="ARBA" id="ARBA00041631"/>
    </source>
</evidence>
<comment type="catalytic activity">
    <reaction evidence="7">
        <text>L-dopachrome = 5,6-dihydroxyindole-2-carboxylate</text>
        <dbReference type="Rhea" id="RHEA:13041"/>
        <dbReference type="ChEBI" id="CHEBI:16875"/>
        <dbReference type="ChEBI" id="CHEBI:57509"/>
        <dbReference type="EC" id="5.3.3.12"/>
    </reaction>
</comment>
<dbReference type="HOGENOM" id="CLU_1277499_0_0_1"/>
<dbReference type="InterPro" id="IPR014347">
    <property type="entry name" value="Tautomerase/MIF_sf"/>
</dbReference>
<dbReference type="OrthoDB" id="255819at2759"/>
<evidence type="ECO:0000256" key="6">
    <source>
        <dbReference type="ARBA" id="ARBA00036735"/>
    </source>
</evidence>
<feature type="region of interest" description="Disordered" evidence="13">
    <location>
        <begin position="1"/>
        <end position="47"/>
    </location>
</feature>
<comment type="subcellular location">
    <subcellularLocation>
        <location evidence="1">Secreted</location>
    </subcellularLocation>
</comment>
<keyword evidence="15" id="KW-1185">Reference proteome</keyword>